<keyword evidence="1" id="KW-0812">Transmembrane</keyword>
<keyword evidence="1" id="KW-0472">Membrane</keyword>
<comment type="caution">
    <text evidence="2">The sequence shown here is derived from an EMBL/GenBank/DDBJ whole genome shotgun (WGS) entry which is preliminary data.</text>
</comment>
<organism evidence="2 3">
    <name type="scientific">Isoptericola chiayiensis</name>
    <dbReference type="NCBI Taxonomy" id="579446"/>
    <lineage>
        <taxon>Bacteria</taxon>
        <taxon>Bacillati</taxon>
        <taxon>Actinomycetota</taxon>
        <taxon>Actinomycetes</taxon>
        <taxon>Micrococcales</taxon>
        <taxon>Promicromonosporaceae</taxon>
        <taxon>Isoptericola</taxon>
    </lineage>
</organism>
<feature type="transmembrane region" description="Helical" evidence="1">
    <location>
        <begin position="26"/>
        <end position="46"/>
    </location>
</feature>
<evidence type="ECO:0000313" key="2">
    <source>
        <dbReference type="EMBL" id="GAA4727758.1"/>
    </source>
</evidence>
<accession>A0ABP8YFY3</accession>
<name>A0ABP8YFY3_9MICO</name>
<keyword evidence="1" id="KW-1133">Transmembrane helix</keyword>
<reference evidence="3" key="1">
    <citation type="journal article" date="2019" name="Int. J. Syst. Evol. Microbiol.">
        <title>The Global Catalogue of Microorganisms (GCM) 10K type strain sequencing project: providing services to taxonomists for standard genome sequencing and annotation.</title>
        <authorList>
            <consortium name="The Broad Institute Genomics Platform"/>
            <consortium name="The Broad Institute Genome Sequencing Center for Infectious Disease"/>
            <person name="Wu L."/>
            <person name="Ma J."/>
        </authorList>
    </citation>
    <scope>NUCLEOTIDE SEQUENCE [LARGE SCALE GENOMIC DNA]</scope>
    <source>
        <strain evidence="3">JCM 18063</strain>
    </source>
</reference>
<dbReference type="EMBL" id="BAABID010000008">
    <property type="protein sequence ID" value="GAA4727758.1"/>
    <property type="molecule type" value="Genomic_DNA"/>
</dbReference>
<keyword evidence="3" id="KW-1185">Reference proteome</keyword>
<feature type="transmembrane region" description="Helical" evidence="1">
    <location>
        <begin position="84"/>
        <end position="101"/>
    </location>
</feature>
<feature type="transmembrane region" description="Helical" evidence="1">
    <location>
        <begin position="52"/>
        <end position="72"/>
    </location>
</feature>
<proteinExistence type="predicted"/>
<evidence type="ECO:0000256" key="1">
    <source>
        <dbReference type="SAM" id="Phobius"/>
    </source>
</evidence>
<gene>
    <name evidence="2" type="ORF">GCM10023216_18650</name>
</gene>
<feature type="transmembrane region" description="Helical" evidence="1">
    <location>
        <begin position="138"/>
        <end position="157"/>
    </location>
</feature>
<dbReference type="Proteomes" id="UP001500956">
    <property type="component" value="Unassembled WGS sequence"/>
</dbReference>
<evidence type="ECO:0000313" key="3">
    <source>
        <dbReference type="Proteomes" id="UP001500956"/>
    </source>
</evidence>
<protein>
    <submittedName>
        <fullName evidence="2">Uncharacterized protein</fullName>
    </submittedName>
</protein>
<feature type="transmembrane region" description="Helical" evidence="1">
    <location>
        <begin position="107"/>
        <end position="126"/>
    </location>
</feature>
<sequence>MSDASKVCSGSGRSATVTGWMTATRVGLLVGLIELPTGHAALILAWSGGLPMGLLVMAGVLVGLVIASALTIRRAGGTSFLGPFAVLVGTVPPLVLLSHGGLEGGRWALSMAISSLLATTVAALAFPATRRPAALGSAVLLGIPAVVAGVAAVVGVLDDYAERAAVLARPYKLSGDYTESYLSTGPDGSSIAVYELADGGEIHVASTASIDDDLPTSDLSTGPCHTKTSDITQNRWVECDVVDAPWLVLSAHDGATSEDLVACAEHLEPMSKFSFYRSFARGYIEVIPG</sequence>